<organism evidence="1 2">
    <name type="scientific">Gigaspora margarita</name>
    <dbReference type="NCBI Taxonomy" id="4874"/>
    <lineage>
        <taxon>Eukaryota</taxon>
        <taxon>Fungi</taxon>
        <taxon>Fungi incertae sedis</taxon>
        <taxon>Mucoromycota</taxon>
        <taxon>Glomeromycotina</taxon>
        <taxon>Glomeromycetes</taxon>
        <taxon>Diversisporales</taxon>
        <taxon>Gigasporaceae</taxon>
        <taxon>Gigaspora</taxon>
    </lineage>
</organism>
<dbReference type="EMBL" id="CAJVQB010167375">
    <property type="protein sequence ID" value="CAG8857111.1"/>
    <property type="molecule type" value="Genomic_DNA"/>
</dbReference>
<accession>A0ABN7XS15</accession>
<evidence type="ECO:0000313" key="2">
    <source>
        <dbReference type="Proteomes" id="UP000789901"/>
    </source>
</evidence>
<reference evidence="1 2" key="1">
    <citation type="submission" date="2021-06" db="EMBL/GenBank/DDBJ databases">
        <authorList>
            <person name="Kallberg Y."/>
            <person name="Tangrot J."/>
            <person name="Rosling A."/>
        </authorList>
    </citation>
    <scope>NUCLEOTIDE SEQUENCE [LARGE SCALE GENOMIC DNA]</scope>
    <source>
        <strain evidence="1 2">120-4 pot B 10/14</strain>
    </source>
</reference>
<proteinExistence type="predicted"/>
<feature type="non-terminal residue" evidence="1">
    <location>
        <position position="1"/>
    </location>
</feature>
<dbReference type="Proteomes" id="UP000789901">
    <property type="component" value="Unassembled WGS sequence"/>
</dbReference>
<name>A0ABN7XS15_GIGMA</name>
<keyword evidence="2" id="KW-1185">Reference proteome</keyword>
<protein>
    <submittedName>
        <fullName evidence="1">36519_t:CDS:1</fullName>
    </submittedName>
</protein>
<comment type="caution">
    <text evidence="1">The sequence shown here is derived from an EMBL/GenBank/DDBJ whole genome shotgun (WGS) entry which is preliminary data.</text>
</comment>
<evidence type="ECO:0000313" key="1">
    <source>
        <dbReference type="EMBL" id="CAG8857111.1"/>
    </source>
</evidence>
<gene>
    <name evidence="1" type="ORF">GMARGA_LOCUS45932</name>
</gene>
<feature type="non-terminal residue" evidence="1">
    <location>
        <position position="113"/>
    </location>
</feature>
<sequence length="113" mass="13731">YFNFNTLTKKHLCKKCEKPLKQSNEYQMREHVSKCFEEEFKEIINNGNGNEVYLKYEFTSQYFDNNNDHHKILNEFTIDNDTKKLVCKKCNYEYSSNPQIFTLKKHFMDTHPE</sequence>